<protein>
    <recommendedName>
        <fullName evidence="8">2-amino-3-ketobutyrate coenzyme A ligase, mitochondrial</fullName>
        <ecNumber evidence="7">2.3.1.29</ecNumber>
    </recommendedName>
    <alternativeName>
        <fullName evidence="9">Aminoacetone synthase</fullName>
    </alternativeName>
    <alternativeName>
        <fullName evidence="10">Glycine acetyltransferase</fullName>
    </alternativeName>
</protein>
<dbReference type="CDD" id="cd06454">
    <property type="entry name" value="KBL_like"/>
    <property type="match status" value="1"/>
</dbReference>
<comment type="cofactor">
    <cofactor evidence="1">
        <name>pyridoxal 5'-phosphate</name>
        <dbReference type="ChEBI" id="CHEBI:597326"/>
    </cofactor>
</comment>
<dbReference type="Gene3D" id="3.90.1150.10">
    <property type="entry name" value="Aspartate Aminotransferase, domain 1"/>
    <property type="match status" value="1"/>
</dbReference>
<evidence type="ECO:0000313" key="14">
    <source>
        <dbReference type="Proteomes" id="UP000663881"/>
    </source>
</evidence>
<comment type="similarity">
    <text evidence="2">Belongs to the class-II pyridoxal-phosphate-dependent aminotransferase family.</text>
</comment>
<evidence type="ECO:0000256" key="10">
    <source>
        <dbReference type="ARBA" id="ARBA00078624"/>
    </source>
</evidence>
<evidence type="ECO:0000259" key="12">
    <source>
        <dbReference type="Pfam" id="PF00155"/>
    </source>
</evidence>
<evidence type="ECO:0000256" key="3">
    <source>
        <dbReference type="ARBA" id="ARBA00022679"/>
    </source>
</evidence>
<dbReference type="GO" id="GO:0030170">
    <property type="term" value="F:pyridoxal phosphate binding"/>
    <property type="evidence" value="ECO:0007669"/>
    <property type="project" value="InterPro"/>
</dbReference>
<dbReference type="InterPro" id="IPR050087">
    <property type="entry name" value="AON_synthase_class-II"/>
</dbReference>
<evidence type="ECO:0000256" key="2">
    <source>
        <dbReference type="ARBA" id="ARBA00008392"/>
    </source>
</evidence>
<organism evidence="13 14">
    <name type="scientific">Adineta steineri</name>
    <dbReference type="NCBI Taxonomy" id="433720"/>
    <lineage>
        <taxon>Eukaryota</taxon>
        <taxon>Metazoa</taxon>
        <taxon>Spiralia</taxon>
        <taxon>Gnathifera</taxon>
        <taxon>Rotifera</taxon>
        <taxon>Eurotatoria</taxon>
        <taxon>Bdelloidea</taxon>
        <taxon>Adinetida</taxon>
        <taxon>Adinetidae</taxon>
        <taxon>Adineta</taxon>
    </lineage>
</organism>
<evidence type="ECO:0000256" key="7">
    <source>
        <dbReference type="ARBA" id="ARBA00067076"/>
    </source>
</evidence>
<sequence length="520" mass="58611">MKSLIFHFLFLCYMLSICNALTCKSCSINDPFCSLPRDDDIRQCENDNDICYSWFHRVGGKITVERDCMPIMSPEYDLMKKMINYDDHGCVKRMGTFDCFTFCSHDLLRYTSIRRVSTLTEVINKRLKPELNSIHQAGTWKNERILSTSQSSHIKIENSPNELLNFCANNYLGLANNSQIIQAAKNALDKYGAGLSSVRFICGTQTIHKQLEQRIANFHQREDAILYISCFDANAGLFETLLKEQDYIISDELNHASIIDGIRLCKAKRLRYKHKDMSDLELKLKESFKDNNNDNIIRLIATDGVFSMDGTIAPLPDIKRLADKYKALIFVDECHATGFFGKTGRGTEEHFNMIGKIDIINSTLGKALGGAAGGYTTGSKALIDLLRQRSRPYLFSNTLPPSIVASAIKAIDLVKNDSSLTGRVLENATYFRNEMEKLGFKILGDNHPICPVMLGDARLASQFADEMLKRGIYVIGFSYPVVPKDRARIRVQVSGAHSKADLQRCIDAFAEVGRQLKVIK</sequence>
<dbReference type="HAMAP" id="MF_00985">
    <property type="entry name" value="2am3keto_CoA_ligase"/>
    <property type="match status" value="1"/>
</dbReference>
<accession>A0A819KVQ1</accession>
<dbReference type="GO" id="GO:0006567">
    <property type="term" value="P:L-threonine catabolic process"/>
    <property type="evidence" value="ECO:0007669"/>
    <property type="project" value="InterPro"/>
</dbReference>
<dbReference type="FunFam" id="3.40.640.10:FF:000006">
    <property type="entry name" value="5-aminolevulinate synthase, mitochondrial"/>
    <property type="match status" value="1"/>
</dbReference>
<dbReference type="GO" id="GO:0005739">
    <property type="term" value="C:mitochondrion"/>
    <property type="evidence" value="ECO:0007669"/>
    <property type="project" value="TreeGrafter"/>
</dbReference>
<name>A0A819KVQ1_9BILA</name>
<gene>
    <name evidence="13" type="ORF">OKA104_LOCUS26974</name>
</gene>
<dbReference type="PROSITE" id="PS00599">
    <property type="entry name" value="AA_TRANSFER_CLASS_2"/>
    <property type="match status" value="1"/>
</dbReference>
<dbReference type="SUPFAM" id="SSF53383">
    <property type="entry name" value="PLP-dependent transferases"/>
    <property type="match status" value="1"/>
</dbReference>
<keyword evidence="3" id="KW-0808">Transferase</keyword>
<dbReference type="InterPro" id="IPR004839">
    <property type="entry name" value="Aminotransferase_I/II_large"/>
</dbReference>
<keyword evidence="11" id="KW-0732">Signal</keyword>
<feature type="chain" id="PRO_5032331140" description="2-amino-3-ketobutyrate coenzyme A ligase, mitochondrial" evidence="11">
    <location>
        <begin position="21"/>
        <end position="520"/>
    </location>
</feature>
<comment type="caution">
    <text evidence="13">The sequence shown here is derived from an EMBL/GenBank/DDBJ whole genome shotgun (WGS) entry which is preliminary data.</text>
</comment>
<reference evidence="13" key="1">
    <citation type="submission" date="2021-02" db="EMBL/GenBank/DDBJ databases">
        <authorList>
            <person name="Nowell W R."/>
        </authorList>
    </citation>
    <scope>NUCLEOTIDE SEQUENCE</scope>
</reference>
<keyword evidence="4" id="KW-0663">Pyridoxal phosphate</keyword>
<dbReference type="Gene3D" id="3.40.640.10">
    <property type="entry name" value="Type I PLP-dependent aspartate aminotransferase-like (Major domain)"/>
    <property type="match status" value="1"/>
</dbReference>
<evidence type="ECO:0000256" key="9">
    <source>
        <dbReference type="ARBA" id="ARBA00075633"/>
    </source>
</evidence>
<dbReference type="Proteomes" id="UP000663881">
    <property type="component" value="Unassembled WGS sequence"/>
</dbReference>
<feature type="signal peptide" evidence="11">
    <location>
        <begin position="1"/>
        <end position="20"/>
    </location>
</feature>
<dbReference type="GO" id="GO:0008890">
    <property type="term" value="F:glycine C-acetyltransferase activity"/>
    <property type="evidence" value="ECO:0007669"/>
    <property type="project" value="UniProtKB-EC"/>
</dbReference>
<dbReference type="Pfam" id="PF00155">
    <property type="entry name" value="Aminotran_1_2"/>
    <property type="match status" value="1"/>
</dbReference>
<dbReference type="InterPro" id="IPR015424">
    <property type="entry name" value="PyrdxlP-dep_Trfase"/>
</dbReference>
<evidence type="ECO:0000256" key="5">
    <source>
        <dbReference type="ARBA" id="ARBA00023315"/>
    </source>
</evidence>
<dbReference type="PANTHER" id="PTHR13693">
    <property type="entry name" value="CLASS II AMINOTRANSFERASE/8-AMINO-7-OXONONANOATE SYNTHASE"/>
    <property type="match status" value="1"/>
</dbReference>
<dbReference type="InterPro" id="IPR015421">
    <property type="entry name" value="PyrdxlP-dep_Trfase_major"/>
</dbReference>
<proteinExistence type="inferred from homology"/>
<dbReference type="EC" id="2.3.1.29" evidence="7"/>
<dbReference type="NCBIfam" id="NF005394">
    <property type="entry name" value="PRK06939.1"/>
    <property type="match status" value="1"/>
</dbReference>
<comment type="catalytic activity">
    <reaction evidence="6">
        <text>glycine + acetyl-CoA = (2S)-2-amino-3-oxobutanoate + CoA</text>
        <dbReference type="Rhea" id="RHEA:20736"/>
        <dbReference type="ChEBI" id="CHEBI:57287"/>
        <dbReference type="ChEBI" id="CHEBI:57288"/>
        <dbReference type="ChEBI" id="CHEBI:57305"/>
        <dbReference type="ChEBI" id="CHEBI:78948"/>
        <dbReference type="EC" id="2.3.1.29"/>
    </reaction>
    <physiologicalReaction direction="right-to-left" evidence="6">
        <dbReference type="Rhea" id="RHEA:20738"/>
    </physiologicalReaction>
</comment>
<dbReference type="FunFam" id="3.90.1150.10:FF:000004">
    <property type="entry name" value="2-amino-3-ketobutyrate coenzyme A ligase"/>
    <property type="match status" value="1"/>
</dbReference>
<dbReference type="AlphaFoldDB" id="A0A819KVQ1"/>
<dbReference type="InterPro" id="IPR015422">
    <property type="entry name" value="PyrdxlP-dep_Trfase_small"/>
</dbReference>
<evidence type="ECO:0000256" key="6">
    <source>
        <dbReference type="ARBA" id="ARBA00052559"/>
    </source>
</evidence>
<dbReference type="NCBIfam" id="TIGR01822">
    <property type="entry name" value="2am3keto_CoA"/>
    <property type="match status" value="1"/>
</dbReference>
<dbReference type="InterPro" id="IPR001917">
    <property type="entry name" value="Aminotrans_II_pyridoxalP_BS"/>
</dbReference>
<dbReference type="EMBL" id="CAJOAY010002424">
    <property type="protein sequence ID" value="CAF3951327.1"/>
    <property type="molecule type" value="Genomic_DNA"/>
</dbReference>
<evidence type="ECO:0000256" key="8">
    <source>
        <dbReference type="ARBA" id="ARBA00069660"/>
    </source>
</evidence>
<feature type="domain" description="Aminotransferase class I/classII large" evidence="12">
    <location>
        <begin position="162"/>
        <end position="508"/>
    </location>
</feature>
<evidence type="ECO:0000256" key="4">
    <source>
        <dbReference type="ARBA" id="ARBA00022898"/>
    </source>
</evidence>
<keyword evidence="5" id="KW-0012">Acyltransferase</keyword>
<evidence type="ECO:0000313" key="13">
    <source>
        <dbReference type="EMBL" id="CAF3951327.1"/>
    </source>
</evidence>
<dbReference type="PANTHER" id="PTHR13693:SF102">
    <property type="entry name" value="2-AMINO-3-KETOBUTYRATE COENZYME A LIGASE, MITOCHONDRIAL"/>
    <property type="match status" value="1"/>
</dbReference>
<dbReference type="InterPro" id="IPR011282">
    <property type="entry name" value="2am3keto_CoA_ligase"/>
</dbReference>
<evidence type="ECO:0000256" key="1">
    <source>
        <dbReference type="ARBA" id="ARBA00001933"/>
    </source>
</evidence>
<evidence type="ECO:0000256" key="11">
    <source>
        <dbReference type="SAM" id="SignalP"/>
    </source>
</evidence>